<evidence type="ECO:0000313" key="3">
    <source>
        <dbReference type="Proteomes" id="UP000520592"/>
    </source>
</evidence>
<accession>A0A7Y7Y734</accession>
<comment type="caution">
    <text evidence="2">The sequence shown here is derived from an EMBL/GenBank/DDBJ whole genome shotgun (WGS) entry which is preliminary data.</text>
</comment>
<feature type="transmembrane region" description="Helical" evidence="1">
    <location>
        <begin position="112"/>
        <end position="136"/>
    </location>
</feature>
<feature type="transmembrane region" description="Helical" evidence="1">
    <location>
        <begin position="6"/>
        <end position="32"/>
    </location>
</feature>
<name>A0A7Y7Y734_9PSED</name>
<organism evidence="2 3">
    <name type="scientific">Pseudomonas gingeri</name>
    <dbReference type="NCBI Taxonomy" id="117681"/>
    <lineage>
        <taxon>Bacteria</taxon>
        <taxon>Pseudomonadati</taxon>
        <taxon>Pseudomonadota</taxon>
        <taxon>Gammaproteobacteria</taxon>
        <taxon>Pseudomonadales</taxon>
        <taxon>Pseudomonadaceae</taxon>
        <taxon>Pseudomonas</taxon>
    </lineage>
</organism>
<dbReference type="Proteomes" id="UP000520592">
    <property type="component" value="Unassembled WGS sequence"/>
</dbReference>
<evidence type="ECO:0000256" key="1">
    <source>
        <dbReference type="SAM" id="Phobius"/>
    </source>
</evidence>
<protein>
    <recommendedName>
        <fullName evidence="4">Transmembrane protein</fullName>
    </recommendedName>
</protein>
<evidence type="ECO:0008006" key="4">
    <source>
        <dbReference type="Google" id="ProtNLM"/>
    </source>
</evidence>
<feature type="transmembrane region" description="Helical" evidence="1">
    <location>
        <begin position="234"/>
        <end position="254"/>
    </location>
</feature>
<proteinExistence type="predicted"/>
<reference evidence="2 3" key="1">
    <citation type="submission" date="2020-04" db="EMBL/GenBank/DDBJ databases">
        <title>Molecular characterization of pseudomonads from Agaricus bisporus reveal novel blotch 2 pathogens in Western Europe.</title>
        <authorList>
            <person name="Taparia T."/>
            <person name="Krijger M."/>
            <person name="Haynes E."/>
            <person name="Elpinstone J.G."/>
            <person name="Noble R."/>
            <person name="Van Der Wolf J."/>
        </authorList>
    </citation>
    <scope>NUCLEOTIDE SEQUENCE [LARGE SCALE GENOMIC DNA]</scope>
    <source>
        <strain evidence="2 3">IPO3737</strain>
    </source>
</reference>
<keyword evidence="1" id="KW-0472">Membrane</keyword>
<feature type="transmembrane region" description="Helical" evidence="1">
    <location>
        <begin position="319"/>
        <end position="343"/>
    </location>
</feature>
<feature type="transmembrane region" description="Helical" evidence="1">
    <location>
        <begin position="148"/>
        <end position="172"/>
    </location>
</feature>
<dbReference type="EMBL" id="JACAQD010000004">
    <property type="protein sequence ID" value="NWC31033.1"/>
    <property type="molecule type" value="Genomic_DNA"/>
</dbReference>
<sequence length="538" mass="59433">MAAFKAFIAANEMAIISLTALFVTLCLLKFYWEKVGYFAMRIWHGVPLIGTVSRLAGREPTVRPDGWTSSEYELCNSYYETYDKVDKSPEFFRQCQDYLKKIGEAGRRPRPAWVFVLAAVLLVVEAIGFGYVLSGWLSLDASASDKRYQAIGVAILLAVISCGFAEAAGHAIHHNNLIKKARAWWRGDSSDSRSSHLKQIDSVNIEDSFSDSNDKDYNRILARIATSVEVAPKYLLIGAFVAIILIMSVAAFVVRAKTLDSIQDEMVNSMRAESSNNASAAHASPFELPDESQAVNDSADNKTIDDKMQAIREASLTTYMILSVIYIAIQCITCWLASIFGFAGVHSRRAYDYTHKFNSADEMVRWLERERTKISGHADHKLSMLQQKLSSRETNRAEHLNAMKGAAIQKRDFNAYVMVRRTAEKALQFGNERINAMPAPIVEPTPLAVAPAQSTVPVPALQAVIAALPEHAPIVSAPVSVPAEIDANSFHDLTSVTDEQLPTLAKALKQTEETLKSVRDQQLLLKQLGIFKVGGVNA</sequence>
<gene>
    <name evidence="2" type="ORF">HX876_01405</name>
</gene>
<keyword evidence="1" id="KW-1133">Transmembrane helix</keyword>
<evidence type="ECO:0000313" key="2">
    <source>
        <dbReference type="EMBL" id="NWC31033.1"/>
    </source>
</evidence>
<keyword evidence="1" id="KW-0812">Transmembrane</keyword>
<dbReference type="RefSeq" id="WP_177056292.1">
    <property type="nucleotide sequence ID" value="NZ_JACAPB010000041.1"/>
</dbReference>
<dbReference type="AlphaFoldDB" id="A0A7Y7Y734"/>